<dbReference type="Pfam" id="PF01425">
    <property type="entry name" value="Amidase"/>
    <property type="match status" value="1"/>
</dbReference>
<dbReference type="PANTHER" id="PTHR11895">
    <property type="entry name" value="TRANSAMIDASE"/>
    <property type="match status" value="1"/>
</dbReference>
<dbReference type="Proteomes" id="UP000245959">
    <property type="component" value="Unassembled WGS sequence"/>
</dbReference>
<dbReference type="OrthoDB" id="9811471at2"/>
<dbReference type="Pfam" id="PF21986">
    <property type="entry name" value="AH_C"/>
    <property type="match status" value="1"/>
</dbReference>
<feature type="domain" description="Allophanate hydrolase C-terminal" evidence="2">
    <location>
        <begin position="442"/>
        <end position="563"/>
    </location>
</feature>
<dbReference type="AlphaFoldDB" id="A0A2U1AYD2"/>
<dbReference type="InterPro" id="IPR000120">
    <property type="entry name" value="Amidase"/>
</dbReference>
<dbReference type="Gene3D" id="3.10.490.10">
    <property type="entry name" value="Gamma-glutamyl cyclotransferase-like"/>
    <property type="match status" value="1"/>
</dbReference>
<comment type="caution">
    <text evidence="3">The sequence shown here is derived from an EMBL/GenBank/DDBJ whole genome shotgun (WGS) entry which is preliminary data.</text>
</comment>
<name>A0A2U1AYD2_9BACT</name>
<proteinExistence type="predicted"/>
<accession>A0A2U1AYD2</accession>
<protein>
    <submittedName>
        <fullName evidence="3">Allophanate hydrolase</fullName>
    </submittedName>
</protein>
<dbReference type="InterPro" id="IPR053844">
    <property type="entry name" value="AH_C"/>
</dbReference>
<dbReference type="RefSeq" id="WP_116884084.1">
    <property type="nucleotide sequence ID" value="NZ_CABMMC010000012.1"/>
</dbReference>
<dbReference type="InterPro" id="IPR023631">
    <property type="entry name" value="Amidase_dom"/>
</dbReference>
<feature type="domain" description="Amidase" evidence="1">
    <location>
        <begin position="44"/>
        <end position="429"/>
    </location>
</feature>
<gene>
    <name evidence="3" type="ORF">C8D82_11436</name>
</gene>
<dbReference type="SUPFAM" id="SSF75304">
    <property type="entry name" value="Amidase signature (AS) enzymes"/>
    <property type="match status" value="1"/>
</dbReference>
<evidence type="ECO:0000313" key="4">
    <source>
        <dbReference type="Proteomes" id="UP000245959"/>
    </source>
</evidence>
<organism evidence="3 4">
    <name type="scientific">Victivallis vadensis</name>
    <dbReference type="NCBI Taxonomy" id="172901"/>
    <lineage>
        <taxon>Bacteria</taxon>
        <taxon>Pseudomonadati</taxon>
        <taxon>Lentisphaerota</taxon>
        <taxon>Lentisphaeria</taxon>
        <taxon>Victivallales</taxon>
        <taxon>Victivallaceae</taxon>
        <taxon>Victivallis</taxon>
    </lineage>
</organism>
<sequence>MLTIKNLLHQYRTGRTTVRRRLTELYRAASEAPAGIWISLIPEAQLEQYLARLERLSPDSLPLYGIPFAVKDNIDLAGIPTTAACPAYAYTPERSARVVELLVEAGAVPLGKTNMDQFATGLVGVRSPYGVTPNRLAPGYVAGGSSSGSAAALTHGLCSFSLGTDTAGSGRIPAAFNELVGVKPSRGLLSTRGVVPACRTLDCVSIFALTLEDAEILLEVTVKFDPKDAYSRAAPKVNPLPRRWKFGVPRDEELEFFGNRAYRDAFSRAVRRMEAAGGKRVTIDFAPFLAAARLLYEGPWVFERYAAVGGFIESHPGAALPVIETIITPGHTPHPSEVFRGMYRLQECKAKADAELAKVDLLLTPTAGTIYRIGEVEADPIRLNSNLGYYTNYMNLLDYAALAIPAARAGKLPFGVTLVGRAFDDGRLLEAARRFRLAEPYTVAVCGAHLAGMPLHSELEELGARFLGSAETAPRYRMYALEKGSVPKPALLRTEKDGTSFYVELYELSENAFARFAARIPPPLGLGMLELRDGSRVPGFIGEAVAAECGRDISGFADWRAYTRTCTKSEWKADSHAETNAV</sequence>
<dbReference type="GeneID" id="78295389"/>
<dbReference type="InterPro" id="IPR036928">
    <property type="entry name" value="AS_sf"/>
</dbReference>
<evidence type="ECO:0000313" key="3">
    <source>
        <dbReference type="EMBL" id="PVY41423.1"/>
    </source>
</evidence>
<evidence type="ECO:0000259" key="2">
    <source>
        <dbReference type="Pfam" id="PF21986"/>
    </source>
</evidence>
<keyword evidence="4" id="KW-1185">Reference proteome</keyword>
<dbReference type="EMBL" id="QEKH01000014">
    <property type="protein sequence ID" value="PVY41423.1"/>
    <property type="molecule type" value="Genomic_DNA"/>
</dbReference>
<dbReference type="Gene3D" id="1.20.58.1700">
    <property type="match status" value="1"/>
</dbReference>
<dbReference type="GO" id="GO:0016787">
    <property type="term" value="F:hydrolase activity"/>
    <property type="evidence" value="ECO:0007669"/>
    <property type="project" value="UniProtKB-KW"/>
</dbReference>
<dbReference type="PANTHER" id="PTHR11895:SF169">
    <property type="entry name" value="GLUTAMYL-TRNA(GLN) AMIDOTRANSFERASE"/>
    <property type="match status" value="1"/>
</dbReference>
<keyword evidence="3" id="KW-0378">Hydrolase</keyword>
<dbReference type="InterPro" id="IPR014085">
    <property type="entry name" value="Allophanate_hydrolase"/>
</dbReference>
<dbReference type="NCBIfam" id="TIGR02713">
    <property type="entry name" value="allophanate_hyd"/>
    <property type="match status" value="1"/>
</dbReference>
<dbReference type="Gene3D" id="3.90.1300.10">
    <property type="entry name" value="Amidase signature (AS) domain"/>
    <property type="match status" value="1"/>
</dbReference>
<evidence type="ECO:0000259" key="1">
    <source>
        <dbReference type="Pfam" id="PF01425"/>
    </source>
</evidence>
<reference evidence="3 4" key="1">
    <citation type="submission" date="2018-04" db="EMBL/GenBank/DDBJ databases">
        <title>Genomic Encyclopedia of Type Strains, Phase IV (KMG-IV): sequencing the most valuable type-strain genomes for metagenomic binning, comparative biology and taxonomic classification.</title>
        <authorList>
            <person name="Goeker M."/>
        </authorList>
    </citation>
    <scope>NUCLEOTIDE SEQUENCE [LARGE SCALE GENOMIC DNA]</scope>
    <source>
        <strain evidence="3 4">DSM 14823</strain>
    </source>
</reference>
<dbReference type="NCBIfam" id="NF006043">
    <property type="entry name" value="PRK08186.1"/>
    <property type="match status" value="1"/>
</dbReference>